<protein>
    <recommendedName>
        <fullName evidence="5">FAS1 domain-containing protein</fullName>
    </recommendedName>
</protein>
<sequence>MKIVTTLQIAALALATQVAQAQFQINPGTYDASELYDIISGNYNSNAAIWQDQLDSAKASLPGAYSVLTSIYNTDNVPETFDAEFVSNLAEEMIKIGHTTVVDPLVNSNTLVFSTQPTEETSAISEISTEDSATSESDVSEESTSGQEDSSEDHSSNEDVFTLSKGDSDSDDDSDDNNDDDTSGASPNTQTGIILRCLGVAVAVSGILSYI</sequence>
<gene>
    <name evidence="3" type="ORF">H4R20_005505</name>
</gene>
<feature type="compositionally biased region" description="Acidic residues" evidence="1">
    <location>
        <begin position="169"/>
        <end position="182"/>
    </location>
</feature>
<accession>A0A9W8HPN8</accession>
<feature type="compositionally biased region" description="Low complexity" evidence="1">
    <location>
        <begin position="118"/>
        <end position="145"/>
    </location>
</feature>
<organism evidence="3 4">
    <name type="scientific">Coemansia guatemalensis</name>
    <dbReference type="NCBI Taxonomy" id="2761395"/>
    <lineage>
        <taxon>Eukaryota</taxon>
        <taxon>Fungi</taxon>
        <taxon>Fungi incertae sedis</taxon>
        <taxon>Zoopagomycota</taxon>
        <taxon>Kickxellomycotina</taxon>
        <taxon>Kickxellomycetes</taxon>
        <taxon>Kickxellales</taxon>
        <taxon>Kickxellaceae</taxon>
        <taxon>Coemansia</taxon>
    </lineage>
</organism>
<evidence type="ECO:0000256" key="1">
    <source>
        <dbReference type="SAM" id="MobiDB-lite"/>
    </source>
</evidence>
<keyword evidence="2" id="KW-0732">Signal</keyword>
<evidence type="ECO:0008006" key="5">
    <source>
        <dbReference type="Google" id="ProtNLM"/>
    </source>
</evidence>
<dbReference type="OrthoDB" id="5585459at2759"/>
<keyword evidence="4" id="KW-1185">Reference proteome</keyword>
<feature type="chain" id="PRO_5040839349" description="FAS1 domain-containing protein" evidence="2">
    <location>
        <begin position="22"/>
        <end position="211"/>
    </location>
</feature>
<reference evidence="3" key="1">
    <citation type="submission" date="2022-07" db="EMBL/GenBank/DDBJ databases">
        <title>Phylogenomic reconstructions and comparative analyses of Kickxellomycotina fungi.</title>
        <authorList>
            <person name="Reynolds N.K."/>
            <person name="Stajich J.E."/>
            <person name="Barry K."/>
            <person name="Grigoriev I.V."/>
            <person name="Crous P."/>
            <person name="Smith M.E."/>
        </authorList>
    </citation>
    <scope>NUCLEOTIDE SEQUENCE</scope>
    <source>
        <strain evidence="3">NRRL 1565</strain>
    </source>
</reference>
<proteinExistence type="predicted"/>
<feature type="region of interest" description="Disordered" evidence="1">
    <location>
        <begin position="116"/>
        <end position="189"/>
    </location>
</feature>
<evidence type="ECO:0000313" key="3">
    <source>
        <dbReference type="EMBL" id="KAJ2796524.1"/>
    </source>
</evidence>
<comment type="caution">
    <text evidence="3">The sequence shown here is derived from an EMBL/GenBank/DDBJ whole genome shotgun (WGS) entry which is preliminary data.</text>
</comment>
<dbReference type="EMBL" id="JANBUO010001872">
    <property type="protein sequence ID" value="KAJ2796524.1"/>
    <property type="molecule type" value="Genomic_DNA"/>
</dbReference>
<dbReference type="Proteomes" id="UP001140094">
    <property type="component" value="Unassembled WGS sequence"/>
</dbReference>
<dbReference type="AlphaFoldDB" id="A0A9W8HPN8"/>
<name>A0A9W8HPN8_9FUNG</name>
<feature type="signal peptide" evidence="2">
    <location>
        <begin position="1"/>
        <end position="21"/>
    </location>
</feature>
<evidence type="ECO:0000313" key="4">
    <source>
        <dbReference type="Proteomes" id="UP001140094"/>
    </source>
</evidence>
<evidence type="ECO:0000256" key="2">
    <source>
        <dbReference type="SAM" id="SignalP"/>
    </source>
</evidence>